<accession>A0AAV7RUP6</accession>
<dbReference type="AlphaFoldDB" id="A0AAV7RUP6"/>
<gene>
    <name evidence="1" type="ORF">NDU88_007652</name>
</gene>
<evidence type="ECO:0000313" key="1">
    <source>
        <dbReference type="EMBL" id="KAJ1154909.1"/>
    </source>
</evidence>
<keyword evidence="2" id="KW-1185">Reference proteome</keyword>
<dbReference type="EMBL" id="JANPWB010000009">
    <property type="protein sequence ID" value="KAJ1154909.1"/>
    <property type="molecule type" value="Genomic_DNA"/>
</dbReference>
<organism evidence="1 2">
    <name type="scientific">Pleurodeles waltl</name>
    <name type="common">Iberian ribbed newt</name>
    <dbReference type="NCBI Taxonomy" id="8319"/>
    <lineage>
        <taxon>Eukaryota</taxon>
        <taxon>Metazoa</taxon>
        <taxon>Chordata</taxon>
        <taxon>Craniata</taxon>
        <taxon>Vertebrata</taxon>
        <taxon>Euteleostomi</taxon>
        <taxon>Amphibia</taxon>
        <taxon>Batrachia</taxon>
        <taxon>Caudata</taxon>
        <taxon>Salamandroidea</taxon>
        <taxon>Salamandridae</taxon>
        <taxon>Pleurodelinae</taxon>
        <taxon>Pleurodeles</taxon>
    </lineage>
</organism>
<protein>
    <submittedName>
        <fullName evidence="1">Uncharacterized protein</fullName>
    </submittedName>
</protein>
<dbReference type="Proteomes" id="UP001066276">
    <property type="component" value="Chromosome 5"/>
</dbReference>
<evidence type="ECO:0000313" key="2">
    <source>
        <dbReference type="Proteomes" id="UP001066276"/>
    </source>
</evidence>
<reference evidence="1" key="1">
    <citation type="journal article" date="2022" name="bioRxiv">
        <title>Sequencing and chromosome-scale assembly of the giantPleurodeles waltlgenome.</title>
        <authorList>
            <person name="Brown T."/>
            <person name="Elewa A."/>
            <person name="Iarovenko S."/>
            <person name="Subramanian E."/>
            <person name="Araus A.J."/>
            <person name="Petzold A."/>
            <person name="Susuki M."/>
            <person name="Suzuki K.-i.T."/>
            <person name="Hayashi T."/>
            <person name="Toyoda A."/>
            <person name="Oliveira C."/>
            <person name="Osipova E."/>
            <person name="Leigh N.D."/>
            <person name="Simon A."/>
            <person name="Yun M.H."/>
        </authorList>
    </citation>
    <scope>NUCLEOTIDE SEQUENCE</scope>
    <source>
        <strain evidence="1">20211129_DDA</strain>
        <tissue evidence="1">Liver</tissue>
    </source>
</reference>
<comment type="caution">
    <text evidence="1">The sequence shown here is derived from an EMBL/GenBank/DDBJ whole genome shotgun (WGS) entry which is preliminary data.</text>
</comment>
<proteinExistence type="predicted"/>
<name>A0AAV7RUP6_PLEWA</name>
<sequence>MAYYAEEDEFFQQEAEEPYDNQMEERLVQALGHHVQDSVNQALFEALKPFTQHLVCYGQRELMGRPSHARMPDTLIPDMSRTQKGPGGTKSSVDILSQMASLVLGDHEYEQDLTEIPKELSSQGMLCLEESQSSASYSSDSEKTRDEPKVLDKRKCKFHHSTDDIIVQKNLFFNPESIIHLRSTEWIPSVEVAHYDQDRLRKGFDKDVRNTVFRMPPFFLDRQGGGYTRIRP</sequence>